<comment type="similarity">
    <text evidence="3">Belongs to the peptidase M50B family.</text>
</comment>
<keyword evidence="7" id="KW-0479">Metal-binding</keyword>
<comment type="subcellular location">
    <subcellularLocation>
        <location evidence="2">Cell membrane</location>
        <topology evidence="2">Multi-pass membrane protein</topology>
    </subcellularLocation>
</comment>
<keyword evidence="10 13" id="KW-1133">Transmembrane helix</keyword>
<evidence type="ECO:0000256" key="13">
    <source>
        <dbReference type="SAM" id="Phobius"/>
    </source>
</evidence>
<dbReference type="InterPro" id="IPR008915">
    <property type="entry name" value="Peptidase_M50"/>
</dbReference>
<feature type="transmembrane region" description="Helical" evidence="13">
    <location>
        <begin position="6"/>
        <end position="28"/>
    </location>
</feature>
<evidence type="ECO:0000256" key="4">
    <source>
        <dbReference type="ARBA" id="ARBA00022475"/>
    </source>
</evidence>
<dbReference type="EMBL" id="MHRX01000053">
    <property type="protein sequence ID" value="OHA32118.1"/>
    <property type="molecule type" value="Genomic_DNA"/>
</dbReference>
<dbReference type="CDD" id="cd06158">
    <property type="entry name" value="S2P-M50_like_1"/>
    <property type="match status" value="1"/>
</dbReference>
<evidence type="ECO:0000256" key="8">
    <source>
        <dbReference type="ARBA" id="ARBA00022801"/>
    </source>
</evidence>
<sequence length="202" mass="22238">MEISPIFSLIILIISVIIHEISHGYMALHLGDTTAKYAGRLTLNPISHIDPIGSILVPIITSIAGFAFGWAKPVPYNPYNLSDQRWGEAKVAAAGPLSNIAIALLFGLIIRFGDGILSPTLILLMSVVVFINLILAIFNLVPIPPLDGSKILFAFLPYNMSRFRQAMEGYSLILFFVFIFFLWKFLTPVIWGLFSLITGVSA</sequence>
<keyword evidence="5" id="KW-0645">Protease</keyword>
<keyword evidence="6 13" id="KW-0812">Transmembrane</keyword>
<evidence type="ECO:0000259" key="14">
    <source>
        <dbReference type="Pfam" id="PF02163"/>
    </source>
</evidence>
<evidence type="ECO:0000256" key="2">
    <source>
        <dbReference type="ARBA" id="ARBA00004651"/>
    </source>
</evidence>
<keyword evidence="11" id="KW-0482">Metalloprotease</keyword>
<dbReference type="Pfam" id="PF02163">
    <property type="entry name" value="Peptidase_M50"/>
    <property type="match status" value="1"/>
</dbReference>
<dbReference type="STRING" id="1802319.A2928_01395"/>
<dbReference type="GO" id="GO:0008237">
    <property type="term" value="F:metallopeptidase activity"/>
    <property type="evidence" value="ECO:0007669"/>
    <property type="project" value="UniProtKB-KW"/>
</dbReference>
<keyword evidence="9" id="KW-0862">Zinc</keyword>
<feature type="transmembrane region" description="Helical" evidence="13">
    <location>
        <begin position="91"/>
        <end position="110"/>
    </location>
</feature>
<evidence type="ECO:0000256" key="5">
    <source>
        <dbReference type="ARBA" id="ARBA00022670"/>
    </source>
</evidence>
<feature type="transmembrane region" description="Helical" evidence="13">
    <location>
        <begin position="170"/>
        <end position="194"/>
    </location>
</feature>
<evidence type="ECO:0000313" key="16">
    <source>
        <dbReference type="Proteomes" id="UP000176221"/>
    </source>
</evidence>
<keyword evidence="12 13" id="KW-0472">Membrane</keyword>
<dbReference type="Proteomes" id="UP000176221">
    <property type="component" value="Unassembled WGS sequence"/>
</dbReference>
<evidence type="ECO:0000256" key="3">
    <source>
        <dbReference type="ARBA" id="ARBA00007931"/>
    </source>
</evidence>
<evidence type="ECO:0000313" key="15">
    <source>
        <dbReference type="EMBL" id="OHA32118.1"/>
    </source>
</evidence>
<dbReference type="InterPro" id="IPR052348">
    <property type="entry name" value="Metallopeptidase_M50B"/>
</dbReference>
<evidence type="ECO:0000256" key="7">
    <source>
        <dbReference type="ARBA" id="ARBA00022723"/>
    </source>
</evidence>
<comment type="cofactor">
    <cofactor evidence="1">
        <name>Zn(2+)</name>
        <dbReference type="ChEBI" id="CHEBI:29105"/>
    </cofactor>
</comment>
<evidence type="ECO:0000256" key="10">
    <source>
        <dbReference type="ARBA" id="ARBA00022989"/>
    </source>
</evidence>
<dbReference type="GO" id="GO:0006508">
    <property type="term" value="P:proteolysis"/>
    <property type="evidence" value="ECO:0007669"/>
    <property type="project" value="UniProtKB-KW"/>
</dbReference>
<dbReference type="AlphaFoldDB" id="A0A1G2N7N0"/>
<accession>A0A1G2N7N0</accession>
<keyword evidence="8" id="KW-0378">Hydrolase</keyword>
<dbReference type="InterPro" id="IPR044537">
    <property type="entry name" value="Rip2-like"/>
</dbReference>
<evidence type="ECO:0000256" key="12">
    <source>
        <dbReference type="ARBA" id="ARBA00023136"/>
    </source>
</evidence>
<evidence type="ECO:0000256" key="1">
    <source>
        <dbReference type="ARBA" id="ARBA00001947"/>
    </source>
</evidence>
<feature type="domain" description="Peptidase M50" evidence="14">
    <location>
        <begin position="121"/>
        <end position="179"/>
    </location>
</feature>
<proteinExistence type="inferred from homology"/>
<keyword evidence="4" id="KW-1003">Cell membrane</keyword>
<evidence type="ECO:0000256" key="6">
    <source>
        <dbReference type="ARBA" id="ARBA00022692"/>
    </source>
</evidence>
<gene>
    <name evidence="15" type="ORF">A2928_01395</name>
</gene>
<feature type="transmembrane region" description="Helical" evidence="13">
    <location>
        <begin position="122"/>
        <end position="143"/>
    </location>
</feature>
<reference evidence="15 16" key="1">
    <citation type="journal article" date="2016" name="Nat. Commun.">
        <title>Thousands of microbial genomes shed light on interconnected biogeochemical processes in an aquifer system.</title>
        <authorList>
            <person name="Anantharaman K."/>
            <person name="Brown C.T."/>
            <person name="Hug L.A."/>
            <person name="Sharon I."/>
            <person name="Castelle C.J."/>
            <person name="Probst A.J."/>
            <person name="Thomas B.C."/>
            <person name="Singh A."/>
            <person name="Wilkins M.J."/>
            <person name="Karaoz U."/>
            <person name="Brodie E.L."/>
            <person name="Williams K.H."/>
            <person name="Hubbard S.S."/>
            <person name="Banfield J.F."/>
        </authorList>
    </citation>
    <scope>NUCLEOTIDE SEQUENCE [LARGE SCALE GENOMIC DNA]</scope>
</reference>
<comment type="caution">
    <text evidence="15">The sequence shown here is derived from an EMBL/GenBank/DDBJ whole genome shotgun (WGS) entry which is preliminary data.</text>
</comment>
<dbReference type="GO" id="GO:0046872">
    <property type="term" value="F:metal ion binding"/>
    <property type="evidence" value="ECO:0007669"/>
    <property type="project" value="UniProtKB-KW"/>
</dbReference>
<protein>
    <recommendedName>
        <fullName evidence="14">Peptidase M50 domain-containing protein</fullName>
    </recommendedName>
</protein>
<name>A0A1G2N7N0_9BACT</name>
<evidence type="ECO:0000256" key="9">
    <source>
        <dbReference type="ARBA" id="ARBA00022833"/>
    </source>
</evidence>
<organism evidence="15 16">
    <name type="scientific">Candidatus Taylorbacteria bacterium RIFCSPLOWO2_01_FULL_45_15b</name>
    <dbReference type="NCBI Taxonomy" id="1802319"/>
    <lineage>
        <taxon>Bacteria</taxon>
        <taxon>Candidatus Tayloriibacteriota</taxon>
    </lineage>
</organism>
<evidence type="ECO:0000256" key="11">
    <source>
        <dbReference type="ARBA" id="ARBA00023049"/>
    </source>
</evidence>
<dbReference type="PANTHER" id="PTHR35864">
    <property type="entry name" value="ZINC METALLOPROTEASE MJ0611-RELATED"/>
    <property type="match status" value="1"/>
</dbReference>
<dbReference type="PANTHER" id="PTHR35864:SF1">
    <property type="entry name" value="ZINC METALLOPROTEASE YWHC-RELATED"/>
    <property type="match status" value="1"/>
</dbReference>
<feature type="transmembrane region" description="Helical" evidence="13">
    <location>
        <begin position="49"/>
        <end position="71"/>
    </location>
</feature>
<dbReference type="GO" id="GO:0005886">
    <property type="term" value="C:plasma membrane"/>
    <property type="evidence" value="ECO:0007669"/>
    <property type="project" value="UniProtKB-SubCell"/>
</dbReference>